<dbReference type="AlphaFoldDB" id="A0A523UWB5"/>
<dbReference type="PROSITE" id="PS51257">
    <property type="entry name" value="PROKAR_LIPOPROTEIN"/>
    <property type="match status" value="1"/>
</dbReference>
<gene>
    <name evidence="1" type="ORF">E3J62_03130</name>
</gene>
<dbReference type="SUPFAM" id="SSF50494">
    <property type="entry name" value="Trypsin-like serine proteases"/>
    <property type="match status" value="1"/>
</dbReference>
<dbReference type="EMBL" id="SOJN01000042">
    <property type="protein sequence ID" value="TET46835.1"/>
    <property type="molecule type" value="Genomic_DNA"/>
</dbReference>
<evidence type="ECO:0000313" key="2">
    <source>
        <dbReference type="Proteomes" id="UP000315525"/>
    </source>
</evidence>
<organism evidence="1 2">
    <name type="scientific">candidate division TA06 bacterium</name>
    <dbReference type="NCBI Taxonomy" id="2250710"/>
    <lineage>
        <taxon>Bacteria</taxon>
        <taxon>Bacteria division TA06</taxon>
    </lineage>
</organism>
<comment type="caution">
    <text evidence="1">The sequence shown here is derived from an EMBL/GenBank/DDBJ whole genome shotgun (WGS) entry which is preliminary data.</text>
</comment>
<proteinExistence type="predicted"/>
<accession>A0A523UWB5</accession>
<dbReference type="Proteomes" id="UP000315525">
    <property type="component" value="Unassembled WGS sequence"/>
</dbReference>
<name>A0A523UWB5_UNCT6</name>
<dbReference type="InterPro" id="IPR009003">
    <property type="entry name" value="Peptidase_S1_PA"/>
</dbReference>
<reference evidence="1 2" key="1">
    <citation type="submission" date="2019-03" db="EMBL/GenBank/DDBJ databases">
        <title>Metabolic potential of uncultured bacteria and archaea associated with petroleum seepage in deep-sea sediments.</title>
        <authorList>
            <person name="Dong X."/>
            <person name="Hubert C."/>
        </authorList>
    </citation>
    <scope>NUCLEOTIDE SEQUENCE [LARGE SCALE GENOMIC DNA]</scope>
    <source>
        <strain evidence="1">E44_bin18</strain>
    </source>
</reference>
<evidence type="ECO:0008006" key="3">
    <source>
        <dbReference type="Google" id="ProtNLM"/>
    </source>
</evidence>
<sequence>MCGNRCLEIVSFLAIALLLLAGCARTEVSYDLSTALMRSTFKVAAEGLRGTVFVLERSSGEGAGTTCHVLITAAHVLENVTGDSIELVLRKKTDGTYERLPFAIPIREEGKDLWVRHPKVDISAMYVDLPDQADVGRVSTDRLANDDVFKKFEIHPGDEVMCLGYPGANEANPAGFPILRSGKIASYPLLPSEQNEYFLVHMEVLSGDSGGPAYLCQRQRFYAGQTHQGPEALIVGVVGQHRVIGGEKLCDGKTDKTPSLLLAKVIHAQFVKETVELLKPCESN</sequence>
<evidence type="ECO:0000313" key="1">
    <source>
        <dbReference type="EMBL" id="TET46835.1"/>
    </source>
</evidence>
<protein>
    <recommendedName>
        <fullName evidence="3">Serine protease</fullName>
    </recommendedName>
</protein>